<dbReference type="InterPro" id="IPR002347">
    <property type="entry name" value="SDR_fam"/>
</dbReference>
<keyword evidence="3" id="KW-0520">NAD</keyword>
<proteinExistence type="inferred from homology"/>
<dbReference type="EMBL" id="QTTN01000002">
    <property type="protein sequence ID" value="REE93132.1"/>
    <property type="molecule type" value="Genomic_DNA"/>
</dbReference>
<keyword evidence="2" id="KW-0560">Oxidoreductase</keyword>
<evidence type="ECO:0000256" key="3">
    <source>
        <dbReference type="ARBA" id="ARBA00023027"/>
    </source>
</evidence>
<dbReference type="GO" id="GO:0016491">
    <property type="term" value="F:oxidoreductase activity"/>
    <property type="evidence" value="ECO:0007669"/>
    <property type="project" value="UniProtKB-KW"/>
</dbReference>
<dbReference type="Proteomes" id="UP000256304">
    <property type="component" value="Unassembled WGS sequence"/>
</dbReference>
<dbReference type="RefSeq" id="WP_116187578.1">
    <property type="nucleotide sequence ID" value="NZ_QTTN01000002.1"/>
</dbReference>
<evidence type="ECO:0000313" key="5">
    <source>
        <dbReference type="EMBL" id="REE93132.1"/>
    </source>
</evidence>
<dbReference type="PRINTS" id="PR00080">
    <property type="entry name" value="SDRFAMILY"/>
</dbReference>
<feature type="domain" description="Ketoreductase" evidence="4">
    <location>
        <begin position="11"/>
        <end position="205"/>
    </location>
</feature>
<comment type="caution">
    <text evidence="5">The sequence shown here is derived from an EMBL/GenBank/DDBJ whole genome shotgun (WGS) entry which is preliminary data.</text>
</comment>
<evidence type="ECO:0000256" key="2">
    <source>
        <dbReference type="ARBA" id="ARBA00023002"/>
    </source>
</evidence>
<keyword evidence="6" id="KW-1185">Reference proteome</keyword>
<sequence length="259" mass="27533">MTAPLTDIQQKTVIVTGGARGIGRAIALKFLQCGARVVIADVEEIGAATARELGEEGYAAQIYFVRCDISLRSDVEALVAETVRLFGPVDILVNNAGIFPRSDMLQMDEAFWDHVLDVNLKGTFMMCQTVVPGMIDRSSGAIINIGSNHANAGEAATLAYAVSKGGLVTLTRNLAKSLAQHRIRVNCVQPGWIASEGEVARWKSVGMDEANIAATMSRFGLGRLQTGEDIADAVLFMASNMSSQITGQTLVVDGGSSVR</sequence>
<dbReference type="CDD" id="cd05233">
    <property type="entry name" value="SDR_c"/>
    <property type="match status" value="1"/>
</dbReference>
<dbReference type="OrthoDB" id="9789398at2"/>
<comment type="similarity">
    <text evidence="1">Belongs to the short-chain dehydrogenases/reductases (SDR) family.</text>
</comment>
<evidence type="ECO:0000313" key="6">
    <source>
        <dbReference type="Proteomes" id="UP000256304"/>
    </source>
</evidence>
<dbReference type="SMART" id="SM00822">
    <property type="entry name" value="PKS_KR"/>
    <property type="match status" value="1"/>
</dbReference>
<dbReference type="GO" id="GO:0008206">
    <property type="term" value="P:bile acid metabolic process"/>
    <property type="evidence" value="ECO:0007669"/>
    <property type="project" value="UniProtKB-ARBA"/>
</dbReference>
<gene>
    <name evidence="5" type="ORF">A8990_102219</name>
</gene>
<dbReference type="Pfam" id="PF13561">
    <property type="entry name" value="adh_short_C2"/>
    <property type="match status" value="1"/>
</dbReference>
<dbReference type="PANTHER" id="PTHR24321:SF8">
    <property type="entry name" value="ESTRADIOL 17-BETA-DEHYDROGENASE 8-RELATED"/>
    <property type="match status" value="1"/>
</dbReference>
<dbReference type="InterPro" id="IPR057326">
    <property type="entry name" value="KR_dom"/>
</dbReference>
<dbReference type="PROSITE" id="PS00061">
    <property type="entry name" value="ADH_SHORT"/>
    <property type="match status" value="1"/>
</dbReference>
<dbReference type="InterPro" id="IPR036291">
    <property type="entry name" value="NAD(P)-bd_dom_sf"/>
</dbReference>
<dbReference type="FunFam" id="3.40.50.720:FF:000084">
    <property type="entry name" value="Short-chain dehydrogenase reductase"/>
    <property type="match status" value="1"/>
</dbReference>
<dbReference type="InterPro" id="IPR020904">
    <property type="entry name" value="Sc_DH/Rdtase_CS"/>
</dbReference>
<reference evidence="5 6" key="1">
    <citation type="submission" date="2018-08" db="EMBL/GenBank/DDBJ databases">
        <title>Genomic Encyclopedia of Type Strains, Phase III (KMG-III): the genomes of soil and plant-associated and newly described type strains.</title>
        <authorList>
            <person name="Whitman W."/>
        </authorList>
    </citation>
    <scope>NUCLEOTIDE SEQUENCE [LARGE SCALE GENOMIC DNA]</scope>
    <source>
        <strain evidence="5 6">CGMCC 1.10966</strain>
    </source>
</reference>
<protein>
    <submittedName>
        <fullName evidence="5">3-oxoacyl-[acyl-carrier protein] reductase/2-hydroxycyclohexanecarboxyl-CoA dehydrogenase</fullName>
    </submittedName>
</protein>
<dbReference type="SUPFAM" id="SSF51735">
    <property type="entry name" value="NAD(P)-binding Rossmann-fold domains"/>
    <property type="match status" value="1"/>
</dbReference>
<name>A0A3D9SE54_9BACL</name>
<evidence type="ECO:0000256" key="1">
    <source>
        <dbReference type="ARBA" id="ARBA00006484"/>
    </source>
</evidence>
<dbReference type="NCBIfam" id="NF005559">
    <property type="entry name" value="PRK07231.1"/>
    <property type="match status" value="1"/>
</dbReference>
<dbReference type="PRINTS" id="PR00081">
    <property type="entry name" value="GDHRDH"/>
</dbReference>
<dbReference type="AlphaFoldDB" id="A0A3D9SE54"/>
<dbReference type="PANTHER" id="PTHR24321">
    <property type="entry name" value="DEHYDROGENASES, SHORT CHAIN"/>
    <property type="match status" value="1"/>
</dbReference>
<dbReference type="Gene3D" id="3.40.50.720">
    <property type="entry name" value="NAD(P)-binding Rossmann-like Domain"/>
    <property type="match status" value="1"/>
</dbReference>
<evidence type="ECO:0000259" key="4">
    <source>
        <dbReference type="SMART" id="SM00822"/>
    </source>
</evidence>
<accession>A0A3D9SE54</accession>
<organism evidence="5 6">
    <name type="scientific">Paenibacillus taihuensis</name>
    <dbReference type="NCBI Taxonomy" id="1156355"/>
    <lineage>
        <taxon>Bacteria</taxon>
        <taxon>Bacillati</taxon>
        <taxon>Bacillota</taxon>
        <taxon>Bacilli</taxon>
        <taxon>Bacillales</taxon>
        <taxon>Paenibacillaceae</taxon>
        <taxon>Paenibacillus</taxon>
    </lineage>
</organism>